<dbReference type="EMBL" id="OU896708">
    <property type="protein sequence ID" value="CAH1155712.1"/>
    <property type="molecule type" value="Genomic_DNA"/>
</dbReference>
<evidence type="ECO:0000313" key="3">
    <source>
        <dbReference type="EMBL" id="CAH1155712.1"/>
    </source>
</evidence>
<keyword evidence="2" id="KW-0812">Transmembrane</keyword>
<dbReference type="PANTHER" id="PTHR15260:SF1">
    <property type="entry name" value="SARCOSPAN"/>
    <property type="match status" value="1"/>
</dbReference>
<dbReference type="AlphaFoldDB" id="A0A9P0GS24"/>
<reference evidence="3" key="1">
    <citation type="submission" date="2022-01" db="EMBL/GenBank/DDBJ databases">
        <authorList>
            <person name="King R."/>
        </authorList>
    </citation>
    <scope>NUCLEOTIDE SEQUENCE</scope>
</reference>
<evidence type="ECO:0000256" key="2">
    <source>
        <dbReference type="SAM" id="Phobius"/>
    </source>
</evidence>
<proteinExistence type="predicted"/>
<feature type="region of interest" description="Disordered" evidence="1">
    <location>
        <begin position="1"/>
        <end position="60"/>
    </location>
</feature>
<dbReference type="OrthoDB" id="7685256at2759"/>
<feature type="transmembrane region" description="Helical" evidence="2">
    <location>
        <begin position="159"/>
        <end position="177"/>
    </location>
</feature>
<evidence type="ECO:0000256" key="1">
    <source>
        <dbReference type="SAM" id="MobiDB-lite"/>
    </source>
</evidence>
<feature type="compositionally biased region" description="Basic and acidic residues" evidence="1">
    <location>
        <begin position="1"/>
        <end position="17"/>
    </location>
</feature>
<gene>
    <name evidence="3" type="ORF">PHAECO_LOCUS6421</name>
</gene>
<keyword evidence="4" id="KW-1185">Reference proteome</keyword>
<keyword evidence="2" id="KW-0472">Membrane</keyword>
<sequence>MEKFSSSESKTGIDTKIELIPNNQDQFEDESPTRPISSYDNSNSSENRNSTASNNNTPECRFVNSPSQTHCLNTTVPQNITLQDFSGKHAPTRNSLRHSRMIVLNKSGHVVPDGVSLLKYQKLAKWLMIGISLFGFILCTLSLWLLMWSPNIRKRDNPYWSAVPVIFSGFVGIFYLICCLKEHPNWKLGYFSNSVKYISVTSSIMATIASIMVFFFSLIHLIALNVLDCSPPDNLNTTCICRNNSTDQSIFTRSYHYVDLSCMEVNKVLSALIMTICIVNVLIVFLELLYLYLHWLSRNVYVYSKVPTNVGRLKNRRTNS</sequence>
<keyword evidence="2" id="KW-1133">Transmembrane helix</keyword>
<evidence type="ECO:0000313" key="4">
    <source>
        <dbReference type="Proteomes" id="UP001153737"/>
    </source>
</evidence>
<name>A0A9P0GS24_PHACE</name>
<dbReference type="PANTHER" id="PTHR15260">
    <property type="entry name" value="SARCOSPAN"/>
    <property type="match status" value="1"/>
</dbReference>
<reference evidence="3" key="2">
    <citation type="submission" date="2022-10" db="EMBL/GenBank/DDBJ databases">
        <authorList>
            <consortium name="ENA_rothamsted_submissions"/>
            <consortium name="culmorum"/>
            <person name="King R."/>
        </authorList>
    </citation>
    <scope>NUCLEOTIDE SEQUENCE</scope>
</reference>
<dbReference type="GO" id="GO:0042383">
    <property type="term" value="C:sarcolemma"/>
    <property type="evidence" value="ECO:0007669"/>
    <property type="project" value="TreeGrafter"/>
</dbReference>
<feature type="compositionally biased region" description="Polar residues" evidence="1">
    <location>
        <begin position="34"/>
        <end position="60"/>
    </location>
</feature>
<accession>A0A9P0GS24</accession>
<feature type="transmembrane region" description="Helical" evidence="2">
    <location>
        <begin position="268"/>
        <end position="293"/>
    </location>
</feature>
<dbReference type="InterPro" id="IPR030429">
    <property type="entry name" value="Sarcospan"/>
</dbReference>
<evidence type="ECO:0008006" key="5">
    <source>
        <dbReference type="Google" id="ProtNLM"/>
    </source>
</evidence>
<organism evidence="3 4">
    <name type="scientific">Phaedon cochleariae</name>
    <name type="common">Mustard beetle</name>
    <dbReference type="NCBI Taxonomy" id="80249"/>
    <lineage>
        <taxon>Eukaryota</taxon>
        <taxon>Metazoa</taxon>
        <taxon>Ecdysozoa</taxon>
        <taxon>Arthropoda</taxon>
        <taxon>Hexapoda</taxon>
        <taxon>Insecta</taxon>
        <taxon>Pterygota</taxon>
        <taxon>Neoptera</taxon>
        <taxon>Endopterygota</taxon>
        <taxon>Coleoptera</taxon>
        <taxon>Polyphaga</taxon>
        <taxon>Cucujiformia</taxon>
        <taxon>Chrysomeloidea</taxon>
        <taxon>Chrysomelidae</taxon>
        <taxon>Chrysomelinae</taxon>
        <taxon>Chrysomelini</taxon>
        <taxon>Phaedon</taxon>
    </lineage>
</organism>
<feature type="transmembrane region" description="Helical" evidence="2">
    <location>
        <begin position="197"/>
        <end position="223"/>
    </location>
</feature>
<feature type="transmembrane region" description="Helical" evidence="2">
    <location>
        <begin position="126"/>
        <end position="147"/>
    </location>
</feature>
<dbReference type="GO" id="GO:0016010">
    <property type="term" value="C:dystrophin-associated glycoprotein complex"/>
    <property type="evidence" value="ECO:0007669"/>
    <property type="project" value="InterPro"/>
</dbReference>
<protein>
    <recommendedName>
        <fullName evidence="5">Sarcospan</fullName>
    </recommendedName>
</protein>
<dbReference type="Proteomes" id="UP001153737">
    <property type="component" value="Chromosome 2"/>
</dbReference>